<keyword evidence="2 3" id="KW-0732">Signal</keyword>
<protein>
    <recommendedName>
        <fullName evidence="4">Solute-binding protein family 3/N-terminal domain-containing protein</fullName>
    </recommendedName>
</protein>
<dbReference type="Gene3D" id="3.40.190.10">
    <property type="entry name" value="Periplasmic binding protein-like II"/>
    <property type="match status" value="2"/>
</dbReference>
<gene>
    <name evidence="5" type="ORF">DOZ80_02900</name>
</gene>
<dbReference type="AlphaFoldDB" id="A0A327NEE4"/>
<sequence length="261" mass="29180">MKTKMLLTVLGVAGYLTALSFVAQAEDVLKVGMDPMYEPFSYQTPDGKMTGFDYEISEALCEAIKVKCDIRAIPYDGSISALQSGEIDSLINTYNMTKERLERFTMVGPYIKPTWRFLVDGHSPINGSLDSLKGKTIGIEKGSVALVAYANEKFAPSMKIELYDQITDAVLDLNAGRVDAVFGDQNQLFYSYVKKQPDSYKMVGETVTTAQMSVQGQGFMLRKDDGKWPPRLKTALDTILQNGKYDQISKKYFARNIFTEQ</sequence>
<dbReference type="SMART" id="SM00062">
    <property type="entry name" value="PBPb"/>
    <property type="match status" value="1"/>
</dbReference>
<evidence type="ECO:0000256" key="3">
    <source>
        <dbReference type="SAM" id="SignalP"/>
    </source>
</evidence>
<evidence type="ECO:0000256" key="2">
    <source>
        <dbReference type="ARBA" id="ARBA00022729"/>
    </source>
</evidence>
<evidence type="ECO:0000313" key="5">
    <source>
        <dbReference type="EMBL" id="RAI72504.1"/>
    </source>
</evidence>
<evidence type="ECO:0000313" key="6">
    <source>
        <dbReference type="Proteomes" id="UP000249493"/>
    </source>
</evidence>
<dbReference type="InterPro" id="IPR001638">
    <property type="entry name" value="Solute-binding_3/MltF_N"/>
</dbReference>
<name>A0A327NEE4_PSEFL</name>
<dbReference type="Pfam" id="PF00497">
    <property type="entry name" value="SBP_bac_3"/>
    <property type="match status" value="1"/>
</dbReference>
<dbReference type="Proteomes" id="UP000249493">
    <property type="component" value="Unassembled WGS sequence"/>
</dbReference>
<comment type="caution">
    <text evidence="5">The sequence shown here is derived from an EMBL/GenBank/DDBJ whole genome shotgun (WGS) entry which is preliminary data.</text>
</comment>
<dbReference type="PANTHER" id="PTHR35936">
    <property type="entry name" value="MEMBRANE-BOUND LYTIC MUREIN TRANSGLYCOSYLASE F"/>
    <property type="match status" value="1"/>
</dbReference>
<dbReference type="EMBL" id="QLIN01000001">
    <property type="protein sequence ID" value="RAI72504.1"/>
    <property type="molecule type" value="Genomic_DNA"/>
</dbReference>
<organism evidence="5 6">
    <name type="scientific">Pseudomonas fluorescens</name>
    <dbReference type="NCBI Taxonomy" id="294"/>
    <lineage>
        <taxon>Bacteria</taxon>
        <taxon>Pseudomonadati</taxon>
        <taxon>Pseudomonadota</taxon>
        <taxon>Gammaproteobacteria</taxon>
        <taxon>Pseudomonadales</taxon>
        <taxon>Pseudomonadaceae</taxon>
        <taxon>Pseudomonas</taxon>
    </lineage>
</organism>
<feature type="domain" description="Solute-binding protein family 3/N-terminal" evidence="4">
    <location>
        <begin position="28"/>
        <end position="256"/>
    </location>
</feature>
<dbReference type="RefSeq" id="WP_111280098.1">
    <property type="nucleotide sequence ID" value="NZ_QLIN01000001.1"/>
</dbReference>
<dbReference type="PANTHER" id="PTHR35936:SF19">
    <property type="entry name" value="AMINO-ACID-BINDING PROTEIN YXEM-RELATED"/>
    <property type="match status" value="1"/>
</dbReference>
<evidence type="ECO:0000259" key="4">
    <source>
        <dbReference type="SMART" id="SM00062"/>
    </source>
</evidence>
<comment type="similarity">
    <text evidence="1">Belongs to the bacterial solute-binding protein 3 family.</text>
</comment>
<dbReference type="SUPFAM" id="SSF53850">
    <property type="entry name" value="Periplasmic binding protein-like II"/>
    <property type="match status" value="1"/>
</dbReference>
<accession>A0A327NEE4</accession>
<proteinExistence type="inferred from homology"/>
<feature type="chain" id="PRO_5016296487" description="Solute-binding protein family 3/N-terminal domain-containing protein" evidence="3">
    <location>
        <begin position="26"/>
        <end position="261"/>
    </location>
</feature>
<reference evidence="5 6" key="1">
    <citation type="submission" date="2018-06" db="EMBL/GenBank/DDBJ databases">
        <authorList>
            <person name="Zhirakovskaya E."/>
        </authorList>
    </citation>
    <scope>NUCLEOTIDE SEQUENCE [LARGE SCALE GENOMIC DNA]</scope>
    <source>
        <strain evidence="5 6">LY3</strain>
    </source>
</reference>
<evidence type="ECO:0000256" key="1">
    <source>
        <dbReference type="ARBA" id="ARBA00010333"/>
    </source>
</evidence>
<feature type="signal peptide" evidence="3">
    <location>
        <begin position="1"/>
        <end position="25"/>
    </location>
</feature>